<evidence type="ECO:0008006" key="2">
    <source>
        <dbReference type="Google" id="ProtNLM"/>
    </source>
</evidence>
<feature type="non-terminal residue" evidence="1">
    <location>
        <position position="1"/>
    </location>
</feature>
<gene>
    <name evidence="1" type="ORF">METZ01_LOCUS183136</name>
</gene>
<organism evidence="1">
    <name type="scientific">marine metagenome</name>
    <dbReference type="NCBI Taxonomy" id="408172"/>
    <lineage>
        <taxon>unclassified sequences</taxon>
        <taxon>metagenomes</taxon>
        <taxon>ecological metagenomes</taxon>
    </lineage>
</organism>
<feature type="non-terminal residue" evidence="1">
    <location>
        <position position="627"/>
    </location>
</feature>
<accession>A0A382CWR6</accession>
<dbReference type="AlphaFoldDB" id="A0A382CWR6"/>
<name>A0A382CWR6_9ZZZZ</name>
<proteinExistence type="predicted"/>
<evidence type="ECO:0000313" key="1">
    <source>
        <dbReference type="EMBL" id="SVB30282.1"/>
    </source>
</evidence>
<protein>
    <recommendedName>
        <fullName evidence="2">Cadherin domain-containing protein</fullName>
    </recommendedName>
</protein>
<dbReference type="SUPFAM" id="SSF75011">
    <property type="entry name" value="3-carboxy-cis,cis-mucoante lactonizing enzyme"/>
    <property type="match status" value="1"/>
</dbReference>
<dbReference type="SUPFAM" id="SSF50960">
    <property type="entry name" value="TolB, C-terminal domain"/>
    <property type="match status" value="1"/>
</dbReference>
<dbReference type="InterPro" id="IPR028994">
    <property type="entry name" value="Integrin_alpha_N"/>
</dbReference>
<dbReference type="EMBL" id="UINC01036390">
    <property type="protein sequence ID" value="SVB30282.1"/>
    <property type="molecule type" value="Genomic_DNA"/>
</dbReference>
<dbReference type="Gene3D" id="2.130.10.130">
    <property type="entry name" value="Integrin alpha, N-terminal"/>
    <property type="match status" value="2"/>
</dbReference>
<reference evidence="1" key="1">
    <citation type="submission" date="2018-05" db="EMBL/GenBank/DDBJ databases">
        <authorList>
            <person name="Lanie J.A."/>
            <person name="Ng W.-L."/>
            <person name="Kazmierczak K.M."/>
            <person name="Andrzejewski T.M."/>
            <person name="Davidsen T.M."/>
            <person name="Wayne K.J."/>
            <person name="Tettelin H."/>
            <person name="Glass J.I."/>
            <person name="Rusch D."/>
            <person name="Podicherti R."/>
            <person name="Tsui H.-C.T."/>
            <person name="Winkler M.E."/>
        </authorList>
    </citation>
    <scope>NUCLEOTIDE SEQUENCE</scope>
</reference>
<sequence length="627" mass="63067">FGAGVAVSGDGNTAIVGRTKAGRYESGVAKVFVRSGTTWTLQQVLSNPEPLSGRTDWFGGAVALSADGNTAVVGAYADPLDFTYSASQAGSVTIFARSGTTWTQQAHLTCADSDPVCQFGSSNWGTVNQAGFGYSVAVSGDGDTVMVGTKLSGSNNVAAVVFTRSGSTWTLQQSIALVGEYTSNHQVQEHKFHGLSVALSSDGNTAAVGDQDGASTADWTAVNGTYSGYSCNTSGNMVGAVRVLTRSGSTWTEQQTLVPTGGEARCGFGGYGLDLSDDGNTLIGGAGFATVGSNTSQGSATVFTRSGSTWTQQQTLTSAEGAADDYFGGVNTYYAYGSGGGGPAKAVALSADGNTAVVGASHADTANSGTAKVFTRSGSTWTQQQTLNQAATSLYFGISVSLSDDAGTVIAGSYFDTIDGKSRAGSAVVFALNNASVTLSTTSASVSEAGPTAQEFTVVLGDQPSSDVVLSVVSADTGEATVSPATLTFTSGNWNTAQTVTVTGVDDNAVDGTQTTAVTVAVVDGSSDDAYDSVADQTVTVTTSDDDAAGYTLSGTSGTSVTVAEGPFIAMVMVPVVLTAQPTSDVVFEVSSADTGEATVSPATLTFTSGNWNAAQTVTVTGVDDSA</sequence>